<reference evidence="7" key="1">
    <citation type="submission" date="2016-11" db="EMBL/GenBank/DDBJ databases">
        <authorList>
            <person name="Varghese N."/>
            <person name="Submissions S."/>
        </authorList>
    </citation>
    <scope>NUCLEOTIDE SEQUENCE [LARGE SCALE GENOMIC DNA]</scope>
    <source>
        <strain evidence="7">GAS401</strain>
    </source>
</reference>
<dbReference type="PANTHER" id="PTHR21340:SF0">
    <property type="entry name" value="BIS(5'-NUCLEOSYL)-TETRAPHOSPHATASE [ASYMMETRICAL]"/>
    <property type="match status" value="1"/>
</dbReference>
<comment type="similarity">
    <text evidence="3">Belongs to the Nudix hydrolase family.</text>
</comment>
<dbReference type="SUPFAM" id="SSF55811">
    <property type="entry name" value="Nudix"/>
    <property type="match status" value="1"/>
</dbReference>
<dbReference type="GO" id="GO:0004081">
    <property type="term" value="F:bis(5'-nucleosyl)-tetraphosphatase (asymmetrical) activity"/>
    <property type="evidence" value="ECO:0007669"/>
    <property type="project" value="TreeGrafter"/>
</dbReference>
<dbReference type="InterPro" id="IPR020084">
    <property type="entry name" value="NUDIX_hydrolase_CS"/>
</dbReference>
<dbReference type="PRINTS" id="PR00502">
    <property type="entry name" value="NUDIXFAMILY"/>
</dbReference>
<dbReference type="EMBL" id="LT670849">
    <property type="protein sequence ID" value="SHN79889.1"/>
    <property type="molecule type" value="Genomic_DNA"/>
</dbReference>
<dbReference type="OrthoDB" id="9816040at2"/>
<evidence type="ECO:0000259" key="5">
    <source>
        <dbReference type="PROSITE" id="PS51462"/>
    </source>
</evidence>
<name>A0A1M7UA35_9BRAD</name>
<sequence length="274" mass="30043">MARTPVLAAGGIVLRQSRPRLIAVVRLRKGEWVLPKGKLDDGETPRDAAEREVLEETGHDVSVHEFLGTLAYDAGGRPKIVHYWRMETQGGPTRDLMRDVIAVDWLPLEAAVERLSRDHERAFLANVGPLALESAALARRSREMKVAQPAKRPRRRSVAKPTSAISPPVAPVADEAAIERNGVEHGVIERNVIERDVIQHEALLPDDDAIDAFASLLTREIAPSSAEAERFDAGSSRAIGAEAIVARDNATSEAPHGSRVNVMQRVRGWLRRAV</sequence>
<dbReference type="Gene3D" id="3.90.79.10">
    <property type="entry name" value="Nucleoside Triphosphate Pyrophosphohydrolase"/>
    <property type="match status" value="1"/>
</dbReference>
<keyword evidence="2 3" id="KW-0378">Hydrolase</keyword>
<dbReference type="InterPro" id="IPR051325">
    <property type="entry name" value="Nudix_hydrolase_domain"/>
</dbReference>
<dbReference type="PROSITE" id="PS51462">
    <property type="entry name" value="NUDIX"/>
    <property type="match status" value="1"/>
</dbReference>
<dbReference type="PANTHER" id="PTHR21340">
    <property type="entry name" value="DIADENOSINE 5,5-P1,P4-TETRAPHOSPHATE PYROPHOSPHOHYDROLASE MUTT"/>
    <property type="match status" value="1"/>
</dbReference>
<dbReference type="Pfam" id="PF00293">
    <property type="entry name" value="NUDIX"/>
    <property type="match status" value="1"/>
</dbReference>
<dbReference type="GO" id="GO:0006754">
    <property type="term" value="P:ATP biosynthetic process"/>
    <property type="evidence" value="ECO:0007669"/>
    <property type="project" value="TreeGrafter"/>
</dbReference>
<feature type="domain" description="Nudix hydrolase" evidence="5">
    <location>
        <begin position="4"/>
        <end position="129"/>
    </location>
</feature>
<evidence type="ECO:0000256" key="1">
    <source>
        <dbReference type="ARBA" id="ARBA00001946"/>
    </source>
</evidence>
<accession>A0A1M7UA35</accession>
<dbReference type="Proteomes" id="UP000184096">
    <property type="component" value="Chromosome I"/>
</dbReference>
<proteinExistence type="inferred from homology"/>
<keyword evidence="7" id="KW-1185">Reference proteome</keyword>
<evidence type="ECO:0000256" key="4">
    <source>
        <dbReference type="SAM" id="MobiDB-lite"/>
    </source>
</evidence>
<gene>
    <name evidence="6" type="ORF">SAMN05444170_4151</name>
</gene>
<evidence type="ECO:0000256" key="3">
    <source>
        <dbReference type="RuleBase" id="RU003476"/>
    </source>
</evidence>
<organism evidence="6 7">
    <name type="scientific">Bradyrhizobium erythrophlei</name>
    <dbReference type="NCBI Taxonomy" id="1437360"/>
    <lineage>
        <taxon>Bacteria</taxon>
        <taxon>Pseudomonadati</taxon>
        <taxon>Pseudomonadota</taxon>
        <taxon>Alphaproteobacteria</taxon>
        <taxon>Hyphomicrobiales</taxon>
        <taxon>Nitrobacteraceae</taxon>
        <taxon>Bradyrhizobium</taxon>
    </lineage>
</organism>
<dbReference type="GO" id="GO:0006167">
    <property type="term" value="P:AMP biosynthetic process"/>
    <property type="evidence" value="ECO:0007669"/>
    <property type="project" value="TreeGrafter"/>
</dbReference>
<dbReference type="InterPro" id="IPR015797">
    <property type="entry name" value="NUDIX_hydrolase-like_dom_sf"/>
</dbReference>
<dbReference type="InterPro" id="IPR000086">
    <property type="entry name" value="NUDIX_hydrolase_dom"/>
</dbReference>
<protein>
    <submittedName>
        <fullName evidence="6">ADP-ribose pyrophosphatase YjhB, NUDIX family</fullName>
    </submittedName>
</protein>
<dbReference type="AlphaFoldDB" id="A0A1M7UA35"/>
<dbReference type="CDD" id="cd03673">
    <property type="entry name" value="NUDIX_Ap6A_hydrolase"/>
    <property type="match status" value="1"/>
</dbReference>
<feature type="region of interest" description="Disordered" evidence="4">
    <location>
        <begin position="147"/>
        <end position="170"/>
    </location>
</feature>
<evidence type="ECO:0000313" key="6">
    <source>
        <dbReference type="EMBL" id="SHN79889.1"/>
    </source>
</evidence>
<dbReference type="RefSeq" id="WP_083587663.1">
    <property type="nucleotide sequence ID" value="NZ_LT670849.1"/>
</dbReference>
<evidence type="ECO:0000256" key="2">
    <source>
        <dbReference type="ARBA" id="ARBA00022801"/>
    </source>
</evidence>
<dbReference type="PROSITE" id="PS00893">
    <property type="entry name" value="NUDIX_BOX"/>
    <property type="match status" value="1"/>
</dbReference>
<evidence type="ECO:0000313" key="7">
    <source>
        <dbReference type="Proteomes" id="UP000184096"/>
    </source>
</evidence>
<dbReference type="InterPro" id="IPR020476">
    <property type="entry name" value="Nudix_hydrolase"/>
</dbReference>
<comment type="cofactor">
    <cofactor evidence="1">
        <name>Mg(2+)</name>
        <dbReference type="ChEBI" id="CHEBI:18420"/>
    </cofactor>
</comment>